<sequence>MTTSEQAARGKRSNNEGTSPRLRKDGTYQANYVAGYQPSGKPIRKSVYGATKAACAAKLKIALQHVSGGTASLAKSPRLIEWLDHYLDVVAPNGDVQPRTINAYRSKIDNYVRTQGISGKRLDKLTPTDIDALYADARNSRQRHRAGQPAAEPLAPSIIQGLHRVLRRALNVAVNRGVLARNPVLRVEVSAKTVFEPQVYTTEEIRTMLAVALDMDDGARWVLNLMLGLRQGEALGLAWSDIDFETSRIKISRELYTLPWNHGCTQQGSGVPSCGFNAAWRCPERHSGGYFTGGRPRARPATVACPCRRSWPGR</sequence>
<dbReference type="InterPro" id="IPR044068">
    <property type="entry name" value="CB"/>
</dbReference>
<dbReference type="InterPro" id="IPR010998">
    <property type="entry name" value="Integrase_recombinase_N"/>
</dbReference>
<dbReference type="InterPro" id="IPR011010">
    <property type="entry name" value="DNA_brk_join_enz"/>
</dbReference>
<dbReference type="Gene3D" id="1.10.150.130">
    <property type="match status" value="1"/>
</dbReference>
<evidence type="ECO:0000259" key="5">
    <source>
        <dbReference type="PROSITE" id="PS51900"/>
    </source>
</evidence>
<dbReference type="InterPro" id="IPR013762">
    <property type="entry name" value="Integrase-like_cat_sf"/>
</dbReference>
<dbReference type="PROSITE" id="PS51900">
    <property type="entry name" value="CB"/>
    <property type="match status" value="1"/>
</dbReference>
<feature type="region of interest" description="Disordered" evidence="4">
    <location>
        <begin position="1"/>
        <end position="25"/>
    </location>
</feature>
<dbReference type="EMBL" id="WYDN01000001">
    <property type="protein sequence ID" value="NAZ14817.1"/>
    <property type="molecule type" value="Genomic_DNA"/>
</dbReference>
<proteinExistence type="predicted"/>
<dbReference type="Gene3D" id="1.10.443.10">
    <property type="entry name" value="Intergrase catalytic core"/>
    <property type="match status" value="1"/>
</dbReference>
<dbReference type="GO" id="GO:0015074">
    <property type="term" value="P:DNA integration"/>
    <property type="evidence" value="ECO:0007669"/>
    <property type="project" value="InterPro"/>
</dbReference>
<keyword evidence="1 3" id="KW-0238">DNA-binding</keyword>
<dbReference type="SUPFAM" id="SSF56349">
    <property type="entry name" value="DNA breaking-rejoining enzymes"/>
    <property type="match status" value="1"/>
</dbReference>
<accession>A0A6L9G1N1</accession>
<gene>
    <name evidence="6" type="ORF">GT020_01865</name>
</gene>
<dbReference type="Proteomes" id="UP000477543">
    <property type="component" value="Unassembled WGS sequence"/>
</dbReference>
<dbReference type="RefSeq" id="WP_161447110.1">
    <property type="nucleotide sequence ID" value="NZ_WYDN01000001.1"/>
</dbReference>
<feature type="domain" description="Core-binding (CB)" evidence="5">
    <location>
        <begin position="77"/>
        <end position="174"/>
    </location>
</feature>
<name>A0A6L9G1N1_9MICC</name>
<dbReference type="AlphaFoldDB" id="A0A6L9G1N1"/>
<evidence type="ECO:0000256" key="2">
    <source>
        <dbReference type="ARBA" id="ARBA00023172"/>
    </source>
</evidence>
<evidence type="ECO:0000256" key="3">
    <source>
        <dbReference type="PROSITE-ProRule" id="PRU01248"/>
    </source>
</evidence>
<protein>
    <recommendedName>
        <fullName evidence="5">Core-binding (CB) domain-containing protein</fullName>
    </recommendedName>
</protein>
<comment type="caution">
    <text evidence="6">The sequence shown here is derived from an EMBL/GenBank/DDBJ whole genome shotgun (WGS) entry which is preliminary data.</text>
</comment>
<reference evidence="6 7" key="1">
    <citation type="submission" date="2020-01" db="EMBL/GenBank/DDBJ databases">
        <title>Glutamicibacter soli M275.</title>
        <authorList>
            <person name="Meng X."/>
        </authorList>
    </citation>
    <scope>NUCLEOTIDE SEQUENCE [LARGE SCALE GENOMIC DNA]</scope>
    <source>
        <strain evidence="6 7">M275</strain>
    </source>
</reference>
<evidence type="ECO:0000256" key="1">
    <source>
        <dbReference type="ARBA" id="ARBA00023125"/>
    </source>
</evidence>
<dbReference type="GO" id="GO:0006310">
    <property type="term" value="P:DNA recombination"/>
    <property type="evidence" value="ECO:0007669"/>
    <property type="project" value="UniProtKB-KW"/>
</dbReference>
<keyword evidence="2" id="KW-0233">DNA recombination</keyword>
<evidence type="ECO:0000313" key="7">
    <source>
        <dbReference type="Proteomes" id="UP000477543"/>
    </source>
</evidence>
<evidence type="ECO:0000256" key="4">
    <source>
        <dbReference type="SAM" id="MobiDB-lite"/>
    </source>
</evidence>
<organism evidence="6 7">
    <name type="scientific">Glutamicibacter soli</name>
    <dbReference type="NCBI Taxonomy" id="453836"/>
    <lineage>
        <taxon>Bacteria</taxon>
        <taxon>Bacillati</taxon>
        <taxon>Actinomycetota</taxon>
        <taxon>Actinomycetes</taxon>
        <taxon>Micrococcales</taxon>
        <taxon>Micrococcaceae</taxon>
        <taxon>Glutamicibacter</taxon>
    </lineage>
</organism>
<dbReference type="GO" id="GO:0003677">
    <property type="term" value="F:DNA binding"/>
    <property type="evidence" value="ECO:0007669"/>
    <property type="project" value="UniProtKB-UniRule"/>
</dbReference>
<evidence type="ECO:0000313" key="6">
    <source>
        <dbReference type="EMBL" id="NAZ14817.1"/>
    </source>
</evidence>